<dbReference type="InterPro" id="IPR050271">
    <property type="entry name" value="UDP-glycosyltransferase"/>
</dbReference>
<keyword evidence="3" id="KW-0328">Glycosyltransferase</keyword>
<dbReference type="GO" id="GO:0015020">
    <property type="term" value="F:glucuronosyltransferase activity"/>
    <property type="evidence" value="ECO:0007669"/>
    <property type="project" value="UniProtKB-EC"/>
</dbReference>
<evidence type="ECO:0000313" key="6">
    <source>
        <dbReference type="EMBL" id="CAD2188145.1"/>
    </source>
</evidence>
<dbReference type="EC" id="2.4.1.17" evidence="2"/>
<dbReference type="InterPro" id="IPR002213">
    <property type="entry name" value="UDP_glucos_trans"/>
</dbReference>
<evidence type="ECO:0000313" key="7">
    <source>
        <dbReference type="Proteomes" id="UP000580250"/>
    </source>
</evidence>
<dbReference type="EMBL" id="CAJEWN010000677">
    <property type="protein sequence ID" value="CAD2188145.1"/>
    <property type="molecule type" value="Genomic_DNA"/>
</dbReference>
<name>A0A6V7WMJ9_MELEN</name>
<dbReference type="OrthoDB" id="5835829at2759"/>
<evidence type="ECO:0000256" key="4">
    <source>
        <dbReference type="ARBA" id="ARBA00022679"/>
    </source>
</evidence>
<accession>A0A6V7WMJ9</accession>
<reference evidence="6 7" key="1">
    <citation type="submission" date="2020-08" db="EMBL/GenBank/DDBJ databases">
        <authorList>
            <person name="Koutsovoulos G."/>
            <person name="Danchin GJ E."/>
        </authorList>
    </citation>
    <scope>NUCLEOTIDE SEQUENCE [LARGE SCALE GENOMIC DNA]</scope>
</reference>
<comment type="catalytic activity">
    <reaction evidence="5">
        <text>glucuronate acceptor + UDP-alpha-D-glucuronate = acceptor beta-D-glucuronoside + UDP + H(+)</text>
        <dbReference type="Rhea" id="RHEA:21032"/>
        <dbReference type="ChEBI" id="CHEBI:15378"/>
        <dbReference type="ChEBI" id="CHEBI:58052"/>
        <dbReference type="ChEBI" id="CHEBI:58223"/>
        <dbReference type="ChEBI" id="CHEBI:132367"/>
        <dbReference type="ChEBI" id="CHEBI:132368"/>
        <dbReference type="EC" id="2.4.1.17"/>
    </reaction>
</comment>
<dbReference type="Proteomes" id="UP000580250">
    <property type="component" value="Unassembled WGS sequence"/>
</dbReference>
<sequence length="410" mass="47446">MALSLVAQDWVTNVTLFVVEENHRNRDHNLRETNKLKIFYYPTNNVDQQTSNIHQFSDFAAAHCLYKSTPNLNLKILKSIHGDLKEYFKIANDQHLIQALCLRQYQVCINELRYYPLFPTLQLIECKHIVATSNMPLESIYYDYLGLLPAIIQNEIPVVLKGKPNKHGESSSSNNPHEVADKFFKQIGVDMGIEENYFENLIINIIKFIFVNTQSLIDFEAMSNIYHEKVINIGGIAIPQNNNQNLTEQVENIFDFAFQNNKQIIFVSFGTMFDTRYFTDIQIHKLIKNFSQFNYLFIWAIEDVDYRIHSILCDYNRTNNILEENTNTFIFDRVNQPAILAHPLTILFISHCGINSSIEAVKYGKPLICVPFMADQFYNSEALASRGVAEVVDREGNFENLEQNILDALM</sequence>
<dbReference type="PANTHER" id="PTHR48043">
    <property type="entry name" value="EG:EG0003.4 PROTEIN-RELATED"/>
    <property type="match status" value="1"/>
</dbReference>
<dbReference type="Pfam" id="PF00201">
    <property type="entry name" value="UDPGT"/>
    <property type="match status" value="1"/>
</dbReference>
<evidence type="ECO:0000256" key="2">
    <source>
        <dbReference type="ARBA" id="ARBA00012544"/>
    </source>
</evidence>
<evidence type="ECO:0000256" key="5">
    <source>
        <dbReference type="ARBA" id="ARBA00047475"/>
    </source>
</evidence>
<dbReference type="PANTHER" id="PTHR48043:SF145">
    <property type="entry name" value="FI06409P-RELATED"/>
    <property type="match status" value="1"/>
</dbReference>
<organism evidence="6 7">
    <name type="scientific">Meloidogyne enterolobii</name>
    <name type="common">Root-knot nematode worm</name>
    <name type="synonym">Meloidogyne mayaguensis</name>
    <dbReference type="NCBI Taxonomy" id="390850"/>
    <lineage>
        <taxon>Eukaryota</taxon>
        <taxon>Metazoa</taxon>
        <taxon>Ecdysozoa</taxon>
        <taxon>Nematoda</taxon>
        <taxon>Chromadorea</taxon>
        <taxon>Rhabditida</taxon>
        <taxon>Tylenchina</taxon>
        <taxon>Tylenchomorpha</taxon>
        <taxon>Tylenchoidea</taxon>
        <taxon>Meloidogynidae</taxon>
        <taxon>Meloidogyninae</taxon>
        <taxon>Meloidogyne</taxon>
    </lineage>
</organism>
<dbReference type="Gene3D" id="3.40.50.2000">
    <property type="entry name" value="Glycogen Phosphorylase B"/>
    <property type="match status" value="1"/>
</dbReference>
<gene>
    <name evidence="6" type="ORF">MENT_LOCUS40776</name>
</gene>
<dbReference type="CDD" id="cd03784">
    <property type="entry name" value="GT1_Gtf-like"/>
    <property type="match status" value="1"/>
</dbReference>
<proteinExistence type="inferred from homology"/>
<comment type="similarity">
    <text evidence="1">Belongs to the UDP-glycosyltransferase family.</text>
</comment>
<comment type="caution">
    <text evidence="6">The sequence shown here is derived from an EMBL/GenBank/DDBJ whole genome shotgun (WGS) entry which is preliminary data.</text>
</comment>
<evidence type="ECO:0000256" key="3">
    <source>
        <dbReference type="ARBA" id="ARBA00022676"/>
    </source>
</evidence>
<protein>
    <recommendedName>
        <fullName evidence="2">glucuronosyltransferase</fullName>
        <ecNumber evidence="2">2.4.1.17</ecNumber>
    </recommendedName>
</protein>
<keyword evidence="4" id="KW-0808">Transferase</keyword>
<dbReference type="AlphaFoldDB" id="A0A6V7WMJ9"/>
<dbReference type="SUPFAM" id="SSF53756">
    <property type="entry name" value="UDP-Glycosyltransferase/glycogen phosphorylase"/>
    <property type="match status" value="1"/>
</dbReference>
<evidence type="ECO:0000256" key="1">
    <source>
        <dbReference type="ARBA" id="ARBA00009995"/>
    </source>
</evidence>